<keyword evidence="6" id="KW-1185">Reference proteome</keyword>
<proteinExistence type="inferred from homology"/>
<dbReference type="Pfam" id="PF13193">
    <property type="entry name" value="AMP-binding_C"/>
    <property type="match status" value="1"/>
</dbReference>
<dbReference type="Gene3D" id="3.30.300.30">
    <property type="match status" value="1"/>
</dbReference>
<feature type="domain" description="AMP-dependent synthetase/ligase" evidence="3">
    <location>
        <begin position="15"/>
        <end position="369"/>
    </location>
</feature>
<dbReference type="InterPro" id="IPR025110">
    <property type="entry name" value="AMP-bd_C"/>
</dbReference>
<dbReference type="EMBL" id="JAJFZV010000011">
    <property type="protein sequence ID" value="MCC3298439.1"/>
    <property type="molecule type" value="Genomic_DNA"/>
</dbReference>
<dbReference type="GO" id="GO:0031956">
    <property type="term" value="F:medium-chain fatty acid-CoA ligase activity"/>
    <property type="evidence" value="ECO:0007669"/>
    <property type="project" value="TreeGrafter"/>
</dbReference>
<evidence type="ECO:0000256" key="2">
    <source>
        <dbReference type="ARBA" id="ARBA00022598"/>
    </source>
</evidence>
<dbReference type="Pfam" id="PF00501">
    <property type="entry name" value="AMP-binding"/>
    <property type="match status" value="1"/>
</dbReference>
<dbReference type="Gene3D" id="3.40.50.12780">
    <property type="entry name" value="N-terminal domain of ligase-like"/>
    <property type="match status" value="1"/>
</dbReference>
<keyword evidence="2 5" id="KW-0436">Ligase</keyword>
<dbReference type="InterPro" id="IPR020845">
    <property type="entry name" value="AMP-binding_CS"/>
</dbReference>
<evidence type="ECO:0000259" key="4">
    <source>
        <dbReference type="Pfam" id="PF13193"/>
    </source>
</evidence>
<dbReference type="InterPro" id="IPR045851">
    <property type="entry name" value="AMP-bd_C_sf"/>
</dbReference>
<reference evidence="5" key="1">
    <citation type="submission" date="2021-10" db="EMBL/GenBank/DDBJ databases">
        <title>Novel species in genus Arthrobacter.</title>
        <authorList>
            <person name="Liu Y."/>
        </authorList>
    </citation>
    <scope>NUCLEOTIDE SEQUENCE</scope>
    <source>
        <strain evidence="5">Zg-Y453</strain>
    </source>
</reference>
<dbReference type="InterPro" id="IPR042099">
    <property type="entry name" value="ANL_N_sf"/>
</dbReference>
<dbReference type="RefSeq" id="WP_227896306.1">
    <property type="nucleotide sequence ID" value="NZ_CP099466.1"/>
</dbReference>
<comment type="caution">
    <text evidence="5">The sequence shown here is derived from an EMBL/GenBank/DDBJ whole genome shotgun (WGS) entry which is preliminary data.</text>
</comment>
<evidence type="ECO:0000313" key="6">
    <source>
        <dbReference type="Proteomes" id="UP001139158"/>
    </source>
</evidence>
<feature type="domain" description="AMP-binding enzyme C-terminal" evidence="4">
    <location>
        <begin position="419"/>
        <end position="494"/>
    </location>
</feature>
<dbReference type="InterPro" id="IPR000873">
    <property type="entry name" value="AMP-dep_synth/lig_dom"/>
</dbReference>
<accession>A0A9X1SFA8</accession>
<dbReference type="CDD" id="cd17631">
    <property type="entry name" value="FACL_FadD13-like"/>
    <property type="match status" value="1"/>
</dbReference>
<organism evidence="5 6">
    <name type="scientific">Arthrobacter caoxuetaonis</name>
    <dbReference type="NCBI Taxonomy" id="2886935"/>
    <lineage>
        <taxon>Bacteria</taxon>
        <taxon>Bacillati</taxon>
        <taxon>Actinomycetota</taxon>
        <taxon>Actinomycetes</taxon>
        <taxon>Micrococcales</taxon>
        <taxon>Micrococcaceae</taxon>
        <taxon>Arthrobacter</taxon>
    </lineage>
</organism>
<dbReference type="PROSITE" id="PS00455">
    <property type="entry name" value="AMP_BINDING"/>
    <property type="match status" value="1"/>
</dbReference>
<comment type="similarity">
    <text evidence="1">Belongs to the ATP-dependent AMP-binding enzyme family.</text>
</comment>
<evidence type="ECO:0000256" key="1">
    <source>
        <dbReference type="ARBA" id="ARBA00006432"/>
    </source>
</evidence>
<gene>
    <name evidence="5" type="ORF">LJ757_11565</name>
</gene>
<dbReference type="SUPFAM" id="SSF56801">
    <property type="entry name" value="Acetyl-CoA synthetase-like"/>
    <property type="match status" value="1"/>
</dbReference>
<dbReference type="PANTHER" id="PTHR43201:SF5">
    <property type="entry name" value="MEDIUM-CHAIN ACYL-COA LIGASE ACSF2, MITOCHONDRIAL"/>
    <property type="match status" value="1"/>
</dbReference>
<sequence>MSSLQNLGLGSWPRRRAMLSPDRIAVEFEGTETTFAQFAARVEVLSAWLAHSGVRPGDRVAYWGANHAVLLETLFAATRIGAVCVLVNARLAPAEAEYILQDSGASVLFFGRDQAEATGLIAGRIPASVLVDVDGTGAGTAYAQLPGDSVPVPEVCCGLDDPAVLMYTSGTTGRPKGAVLTHGNLFFNDINVLIETDLRPDEVCLAAAPLFHIAGLNGLVLPTFLKGGTIVVHRSVEPAKIFSAIQEKGVTSMFAVPAMLDALAHHSLFNQTDLSSLRTIVVGGAPVPERILRVWAGRGVAVQQGYGLTETAPAVLKLAAEDGIHKAGSAGKPQFLVDVRLVAPHGGPASSGEIGEIQTVGPNVIREYWQRPEATASAFAGGWFRTGDAAVQDEDGYYWIRDRYKDMYVSGGENVYPAEVESALLNVPGVAEAAVIGVPDEQWGEVGKAFIVPEEGAELTAEGIRAAVAHALSRFKIPKQIQFIDDMPRTSTGKLLKTDLRARQGASR</sequence>
<dbReference type="Proteomes" id="UP001139158">
    <property type="component" value="Unassembled WGS sequence"/>
</dbReference>
<evidence type="ECO:0000259" key="3">
    <source>
        <dbReference type="Pfam" id="PF00501"/>
    </source>
</evidence>
<protein>
    <submittedName>
        <fullName evidence="5">Long-chain fatty acid--CoA ligase</fullName>
    </submittedName>
</protein>
<dbReference type="GO" id="GO:0006631">
    <property type="term" value="P:fatty acid metabolic process"/>
    <property type="evidence" value="ECO:0007669"/>
    <property type="project" value="TreeGrafter"/>
</dbReference>
<name>A0A9X1SFA8_9MICC</name>
<dbReference type="PANTHER" id="PTHR43201">
    <property type="entry name" value="ACYL-COA SYNTHETASE"/>
    <property type="match status" value="1"/>
</dbReference>
<dbReference type="FunFam" id="3.30.300.30:FF:000008">
    <property type="entry name" value="2,3-dihydroxybenzoate-AMP ligase"/>
    <property type="match status" value="1"/>
</dbReference>
<evidence type="ECO:0000313" key="5">
    <source>
        <dbReference type="EMBL" id="MCC3298439.1"/>
    </source>
</evidence>
<dbReference type="AlphaFoldDB" id="A0A9X1SFA8"/>